<dbReference type="Proteomes" id="UP000234681">
    <property type="component" value="Chromosome 11"/>
</dbReference>
<gene>
    <name evidence="1" type="ORF">rCG_52625</name>
</gene>
<accession>A6IR83</accession>
<evidence type="ECO:0000313" key="1">
    <source>
        <dbReference type="EMBL" id="EDM11236.1"/>
    </source>
</evidence>
<protein>
    <submittedName>
        <fullName evidence="1">RCG52625</fullName>
    </submittedName>
</protein>
<sequence>MGRRGFFCIAQAVLKLPHVDQAALGLISNSEFHLLLPKCWD</sequence>
<organism evidence="1 2">
    <name type="scientific">Rattus norvegicus</name>
    <name type="common">Rat</name>
    <dbReference type="NCBI Taxonomy" id="10116"/>
    <lineage>
        <taxon>Eukaryota</taxon>
        <taxon>Metazoa</taxon>
        <taxon>Chordata</taxon>
        <taxon>Craniata</taxon>
        <taxon>Vertebrata</taxon>
        <taxon>Euteleostomi</taxon>
        <taxon>Mammalia</taxon>
        <taxon>Eutheria</taxon>
        <taxon>Euarchontoglires</taxon>
        <taxon>Glires</taxon>
        <taxon>Rodentia</taxon>
        <taxon>Myomorpha</taxon>
        <taxon>Muroidea</taxon>
        <taxon>Muridae</taxon>
        <taxon>Murinae</taxon>
        <taxon>Rattus</taxon>
    </lineage>
</organism>
<dbReference type="EMBL" id="CH473967">
    <property type="protein sequence ID" value="EDM11236.1"/>
    <property type="molecule type" value="Genomic_DNA"/>
</dbReference>
<proteinExistence type="predicted"/>
<name>A6IR83_RAT</name>
<reference evidence="2" key="1">
    <citation type="submission" date="2005-09" db="EMBL/GenBank/DDBJ databases">
        <authorList>
            <person name="Mural R.J."/>
            <person name="Li P.W."/>
            <person name="Adams M.D."/>
            <person name="Amanatides P.G."/>
            <person name="Baden-Tillson H."/>
            <person name="Barnstead M."/>
            <person name="Chin S.H."/>
            <person name="Dew I."/>
            <person name="Evans C.A."/>
            <person name="Ferriera S."/>
            <person name="Flanigan M."/>
            <person name="Fosler C."/>
            <person name="Glodek A."/>
            <person name="Gu Z."/>
            <person name="Holt R.A."/>
            <person name="Jennings D."/>
            <person name="Kraft C.L."/>
            <person name="Lu F."/>
            <person name="Nguyen T."/>
            <person name="Nusskern D.R."/>
            <person name="Pfannkoch C.M."/>
            <person name="Sitter C."/>
            <person name="Sutton G.G."/>
            <person name="Venter J.C."/>
            <person name="Wang Z."/>
            <person name="Woodage T."/>
            <person name="Zheng X.H."/>
            <person name="Zhong F."/>
        </authorList>
    </citation>
    <scope>NUCLEOTIDE SEQUENCE [LARGE SCALE GENOMIC DNA]</scope>
    <source>
        <strain>BN</strain>
        <strain evidence="2">Sprague-Dawley</strain>
    </source>
</reference>
<dbReference type="AlphaFoldDB" id="A6IR83"/>
<evidence type="ECO:0000313" key="2">
    <source>
        <dbReference type="Proteomes" id="UP000234681"/>
    </source>
</evidence>